<proteinExistence type="predicted"/>
<evidence type="ECO:0000313" key="1">
    <source>
        <dbReference type="EMBL" id="SVD68865.1"/>
    </source>
</evidence>
<dbReference type="AlphaFoldDB" id="A0A382XE40"/>
<feature type="non-terminal residue" evidence="1">
    <location>
        <position position="1"/>
    </location>
</feature>
<sequence>QNNPLAVTYFPTPLQMQYRQRYEVSLPCSGWERVGPSRSYHQEKNILYGHMDSLVAGVGFEPTTFGL</sequence>
<gene>
    <name evidence="1" type="ORF">METZ01_LOCUS421719</name>
</gene>
<protein>
    <submittedName>
        <fullName evidence="1">Uncharacterized protein</fullName>
    </submittedName>
</protein>
<name>A0A382XE40_9ZZZZ</name>
<dbReference type="EMBL" id="UINC01166744">
    <property type="protein sequence ID" value="SVD68865.1"/>
    <property type="molecule type" value="Genomic_DNA"/>
</dbReference>
<accession>A0A382XE40</accession>
<reference evidence="1" key="1">
    <citation type="submission" date="2018-05" db="EMBL/GenBank/DDBJ databases">
        <authorList>
            <person name="Lanie J.A."/>
            <person name="Ng W.-L."/>
            <person name="Kazmierczak K.M."/>
            <person name="Andrzejewski T.M."/>
            <person name="Davidsen T.M."/>
            <person name="Wayne K.J."/>
            <person name="Tettelin H."/>
            <person name="Glass J.I."/>
            <person name="Rusch D."/>
            <person name="Podicherti R."/>
            <person name="Tsui H.-C.T."/>
            <person name="Winkler M.E."/>
        </authorList>
    </citation>
    <scope>NUCLEOTIDE SEQUENCE</scope>
</reference>
<organism evidence="1">
    <name type="scientific">marine metagenome</name>
    <dbReference type="NCBI Taxonomy" id="408172"/>
    <lineage>
        <taxon>unclassified sequences</taxon>
        <taxon>metagenomes</taxon>
        <taxon>ecological metagenomes</taxon>
    </lineage>
</organism>